<accession>A0ACC4BTH0</accession>
<evidence type="ECO:0000313" key="2">
    <source>
        <dbReference type="Proteomes" id="UP000309997"/>
    </source>
</evidence>
<reference evidence="1 2" key="1">
    <citation type="journal article" date="2024" name="Plant Biotechnol. J.">
        <title>Genome and CRISPR/Cas9 system of a widespread forest tree (Populus alba) in the world.</title>
        <authorList>
            <person name="Liu Y.J."/>
            <person name="Jiang P.F."/>
            <person name="Han X.M."/>
            <person name="Li X.Y."/>
            <person name="Wang H.M."/>
            <person name="Wang Y.J."/>
            <person name="Wang X.X."/>
            <person name="Zeng Q.Y."/>
        </authorList>
    </citation>
    <scope>NUCLEOTIDE SEQUENCE [LARGE SCALE GENOMIC DNA]</scope>
    <source>
        <strain evidence="2">cv. PAL-ZL1</strain>
    </source>
</reference>
<proteinExistence type="predicted"/>
<protein>
    <submittedName>
        <fullName evidence="1">Uncharacterized protein</fullName>
    </submittedName>
</protein>
<dbReference type="Proteomes" id="UP000309997">
    <property type="component" value="Unassembled WGS sequence"/>
</dbReference>
<evidence type="ECO:0000313" key="1">
    <source>
        <dbReference type="EMBL" id="KAL3581924.1"/>
    </source>
</evidence>
<comment type="caution">
    <text evidence="1">The sequence shown here is derived from an EMBL/GenBank/DDBJ whole genome shotgun (WGS) entry which is preliminary data.</text>
</comment>
<sequence length="88" mass="10024">MMKFQVTANHDYLGNCMIKLQDHWISARRNPDGHGTSNGEHPQPTETEMLIGIILRSEYPSRQQQSSMGRSEKSMSLYERPIACSGTR</sequence>
<gene>
    <name evidence="1" type="ORF">D5086_016256</name>
</gene>
<organism evidence="1 2">
    <name type="scientific">Populus alba</name>
    <name type="common">White poplar</name>
    <dbReference type="NCBI Taxonomy" id="43335"/>
    <lineage>
        <taxon>Eukaryota</taxon>
        <taxon>Viridiplantae</taxon>
        <taxon>Streptophyta</taxon>
        <taxon>Embryophyta</taxon>
        <taxon>Tracheophyta</taxon>
        <taxon>Spermatophyta</taxon>
        <taxon>Magnoliopsida</taxon>
        <taxon>eudicotyledons</taxon>
        <taxon>Gunneridae</taxon>
        <taxon>Pentapetalae</taxon>
        <taxon>rosids</taxon>
        <taxon>fabids</taxon>
        <taxon>Malpighiales</taxon>
        <taxon>Salicaceae</taxon>
        <taxon>Saliceae</taxon>
        <taxon>Populus</taxon>
    </lineage>
</organism>
<keyword evidence="2" id="KW-1185">Reference proteome</keyword>
<name>A0ACC4BTH0_POPAL</name>
<dbReference type="EMBL" id="RCHU02000008">
    <property type="protein sequence ID" value="KAL3581924.1"/>
    <property type="molecule type" value="Genomic_DNA"/>
</dbReference>